<dbReference type="GO" id="GO:0005525">
    <property type="term" value="F:GTP binding"/>
    <property type="evidence" value="ECO:0007669"/>
    <property type="project" value="UniProtKB-KW"/>
</dbReference>
<gene>
    <name evidence="7" type="ORF">HAKA00212_LOCUS25391</name>
</gene>
<dbReference type="InterPro" id="IPR011025">
    <property type="entry name" value="GproteinA_insert"/>
</dbReference>
<protein>
    <submittedName>
        <fullName evidence="7">Uncharacterized protein</fullName>
    </submittedName>
</protein>
<feature type="binding site" evidence="6">
    <location>
        <position position="186"/>
    </location>
    <ligand>
        <name>Mg(2+)</name>
        <dbReference type="ChEBI" id="CHEBI:18420"/>
    </ligand>
</feature>
<evidence type="ECO:0000256" key="4">
    <source>
        <dbReference type="ARBA" id="ARBA00023224"/>
    </source>
</evidence>
<evidence type="ECO:0000313" key="7">
    <source>
        <dbReference type="EMBL" id="CAE0651310.1"/>
    </source>
</evidence>
<name>A0A6V2U6M8_HETAK</name>
<evidence type="ECO:0000256" key="5">
    <source>
        <dbReference type="PIRSR" id="PIRSR601019-1"/>
    </source>
</evidence>
<dbReference type="SUPFAM" id="SSF47895">
    <property type="entry name" value="Transducin (alpha subunit), insertion domain"/>
    <property type="match status" value="1"/>
</dbReference>
<feature type="binding site" evidence="5">
    <location>
        <position position="335"/>
    </location>
    <ligand>
        <name>GTP</name>
        <dbReference type="ChEBI" id="CHEBI:37565"/>
    </ligand>
</feature>
<dbReference type="SUPFAM" id="SSF52540">
    <property type="entry name" value="P-loop containing nucleoside triphosphate hydrolases"/>
    <property type="match status" value="1"/>
</dbReference>
<feature type="binding site" evidence="5">
    <location>
        <begin position="180"/>
        <end position="186"/>
    </location>
    <ligand>
        <name>GTP</name>
        <dbReference type="ChEBI" id="CHEBI:37565"/>
    </ligand>
</feature>
<feature type="binding site" evidence="5">
    <location>
        <begin position="274"/>
        <end position="277"/>
    </location>
    <ligand>
        <name>GTP</name>
        <dbReference type="ChEBI" id="CHEBI:37565"/>
    </ligand>
</feature>
<dbReference type="InterPro" id="IPR027417">
    <property type="entry name" value="P-loop_NTPase"/>
</dbReference>
<keyword evidence="2 5" id="KW-0547">Nucleotide-binding</keyword>
<feature type="binding site" evidence="5">
    <location>
        <begin position="205"/>
        <end position="209"/>
    </location>
    <ligand>
        <name>GTP</name>
        <dbReference type="ChEBI" id="CHEBI:37565"/>
    </ligand>
</feature>
<evidence type="ECO:0000256" key="1">
    <source>
        <dbReference type="ARBA" id="ARBA00022723"/>
    </source>
</evidence>
<dbReference type="PROSITE" id="PS51882">
    <property type="entry name" value="G_ALPHA"/>
    <property type="match status" value="1"/>
</dbReference>
<dbReference type="GO" id="GO:0003924">
    <property type="term" value="F:GTPase activity"/>
    <property type="evidence" value="ECO:0007669"/>
    <property type="project" value="InterPro"/>
</dbReference>
<dbReference type="Pfam" id="PF00503">
    <property type="entry name" value="G-alpha"/>
    <property type="match status" value="1"/>
</dbReference>
<keyword evidence="4" id="KW-0807">Transducer</keyword>
<dbReference type="GO" id="GO:0007188">
    <property type="term" value="P:adenylate cyclase-modulating G protein-coupled receptor signaling pathway"/>
    <property type="evidence" value="ECO:0007669"/>
    <property type="project" value="TreeGrafter"/>
</dbReference>
<reference evidence="7" key="1">
    <citation type="submission" date="2021-01" db="EMBL/GenBank/DDBJ databases">
        <authorList>
            <person name="Corre E."/>
            <person name="Pelletier E."/>
            <person name="Niang G."/>
            <person name="Scheremetjew M."/>
            <person name="Finn R."/>
            <person name="Kale V."/>
            <person name="Holt S."/>
            <person name="Cochrane G."/>
            <person name="Meng A."/>
            <person name="Brown T."/>
            <person name="Cohen L."/>
        </authorList>
    </citation>
    <scope>NUCLEOTIDE SEQUENCE</scope>
    <source>
        <strain evidence="7">CCMP3107</strain>
    </source>
</reference>
<dbReference type="CDD" id="cd00066">
    <property type="entry name" value="G-alpha"/>
    <property type="match status" value="1"/>
</dbReference>
<keyword evidence="3 5" id="KW-0342">GTP-binding</keyword>
<organism evidence="7">
    <name type="scientific">Heterosigma akashiwo</name>
    <name type="common">Chromophytic alga</name>
    <name type="synonym">Heterosigma carterae</name>
    <dbReference type="NCBI Taxonomy" id="2829"/>
    <lineage>
        <taxon>Eukaryota</taxon>
        <taxon>Sar</taxon>
        <taxon>Stramenopiles</taxon>
        <taxon>Ochrophyta</taxon>
        <taxon>Raphidophyceae</taxon>
        <taxon>Chattonellales</taxon>
        <taxon>Chattonellaceae</taxon>
        <taxon>Heterosigma</taxon>
    </lineage>
</organism>
<feature type="binding site" evidence="6">
    <location>
        <position position="52"/>
    </location>
    <ligand>
        <name>Mg(2+)</name>
        <dbReference type="ChEBI" id="CHEBI:18420"/>
    </ligand>
</feature>
<dbReference type="SMART" id="SM00275">
    <property type="entry name" value="G_alpha"/>
    <property type="match status" value="1"/>
</dbReference>
<keyword evidence="1 6" id="KW-0479">Metal-binding</keyword>
<dbReference type="GO" id="GO:0005737">
    <property type="term" value="C:cytoplasm"/>
    <property type="evidence" value="ECO:0007669"/>
    <property type="project" value="TreeGrafter"/>
</dbReference>
<proteinExistence type="predicted"/>
<evidence type="ECO:0000256" key="6">
    <source>
        <dbReference type="PIRSR" id="PIRSR601019-2"/>
    </source>
</evidence>
<dbReference type="InterPro" id="IPR001019">
    <property type="entry name" value="Gprotein_alpha_su"/>
</dbReference>
<evidence type="ECO:0000256" key="3">
    <source>
        <dbReference type="ARBA" id="ARBA00023134"/>
    </source>
</evidence>
<dbReference type="PANTHER" id="PTHR10218">
    <property type="entry name" value="GTP-BINDING PROTEIN ALPHA SUBUNIT"/>
    <property type="match status" value="1"/>
</dbReference>
<accession>A0A6V2U6M8</accession>
<feature type="binding site" evidence="5">
    <location>
        <begin position="155"/>
        <end position="156"/>
    </location>
    <ligand>
        <name>GTP</name>
        <dbReference type="ChEBI" id="CHEBI:37565"/>
    </ligand>
</feature>
<dbReference type="PANTHER" id="PTHR10218:SF302">
    <property type="entry name" value="GUANINE NUCLEOTIDE-BINDING PROTEIN ALPHA-5 SUBUNIT"/>
    <property type="match status" value="1"/>
</dbReference>
<dbReference type="Gene3D" id="1.10.400.10">
    <property type="entry name" value="GI Alpha 1, domain 2-like"/>
    <property type="match status" value="1"/>
</dbReference>
<dbReference type="FunFam" id="3.40.50.300:FF:000692">
    <property type="entry name" value="Guanine nucleotide-binding protein subunit alpha"/>
    <property type="match status" value="1"/>
</dbReference>
<evidence type="ECO:0000256" key="2">
    <source>
        <dbReference type="ARBA" id="ARBA00022741"/>
    </source>
</evidence>
<keyword evidence="6" id="KW-0460">Magnesium</keyword>
<sequence>MGCCQSGARVYGGDRYAVQVNRSIDYQNRESFRREQQKNKVLLLGTGDSGKSTFFKQMKILHGVRLTKEERYHQTLRVFRDIIYCAKVLVRQAQALGVFHEIQCPEVAKAVAALDENLEPSVETGRAIQQVWRDPCIQRVWEQRHHFDVVYDISDSVRYFLDRLEQVMQPSYLASQHDLLYARTRTSGVVTQGFSVEGRVIELYDVGGQRNERRKWIHHFDNVTAVIFVASLAEFDQRLFEDSTKNRMVEALELWEDVCENAHLRGAALVLFLNKRDLFLEKMGLSKIGAVPEWGDFPGPEGDPVAGAKFFLEKFLQRSAQRCPDRVVVHHITCATDTENIRVVFDAIKDKILLGSLEKSGLL</sequence>
<dbReference type="EMBL" id="HBIU01058397">
    <property type="protein sequence ID" value="CAE0651310.1"/>
    <property type="molecule type" value="Transcribed_RNA"/>
</dbReference>
<dbReference type="Gene3D" id="3.40.50.300">
    <property type="entry name" value="P-loop containing nucleotide triphosphate hydrolases"/>
    <property type="match status" value="1"/>
</dbReference>
<dbReference type="GO" id="GO:0046872">
    <property type="term" value="F:metal ion binding"/>
    <property type="evidence" value="ECO:0007669"/>
    <property type="project" value="UniProtKB-KW"/>
</dbReference>
<dbReference type="GO" id="GO:0001664">
    <property type="term" value="F:G protein-coupled receptor binding"/>
    <property type="evidence" value="ECO:0007669"/>
    <property type="project" value="TreeGrafter"/>
</dbReference>
<dbReference type="GO" id="GO:0031683">
    <property type="term" value="F:G-protein beta/gamma-subunit complex binding"/>
    <property type="evidence" value="ECO:0007669"/>
    <property type="project" value="InterPro"/>
</dbReference>
<dbReference type="PRINTS" id="PR00318">
    <property type="entry name" value="GPROTEINA"/>
</dbReference>
<dbReference type="AlphaFoldDB" id="A0A6V2U6M8"/>
<dbReference type="GO" id="GO:0005834">
    <property type="term" value="C:heterotrimeric G-protein complex"/>
    <property type="evidence" value="ECO:0007669"/>
    <property type="project" value="TreeGrafter"/>
</dbReference>